<dbReference type="CDD" id="cd00200">
    <property type="entry name" value="WD40"/>
    <property type="match status" value="1"/>
</dbReference>
<feature type="repeat" description="WD" evidence="9">
    <location>
        <begin position="57"/>
        <end position="98"/>
    </location>
</feature>
<proteinExistence type="inferred from homology"/>
<evidence type="ECO:0000313" key="11">
    <source>
        <dbReference type="EMBL" id="KAK9809784.1"/>
    </source>
</evidence>
<protein>
    <recommendedName>
        <fullName evidence="10">CAF1B/HIR1 beta-propeller domain-containing protein</fullName>
    </recommendedName>
</protein>
<gene>
    <name evidence="11" type="ORF">WJX73_006467</name>
</gene>
<organism evidence="11 12">
    <name type="scientific">Symbiochloris irregularis</name>
    <dbReference type="NCBI Taxonomy" id="706552"/>
    <lineage>
        <taxon>Eukaryota</taxon>
        <taxon>Viridiplantae</taxon>
        <taxon>Chlorophyta</taxon>
        <taxon>core chlorophytes</taxon>
        <taxon>Trebouxiophyceae</taxon>
        <taxon>Trebouxiales</taxon>
        <taxon>Trebouxiaceae</taxon>
        <taxon>Symbiochloris</taxon>
    </lineage>
</organism>
<evidence type="ECO:0000256" key="3">
    <source>
        <dbReference type="ARBA" id="ARBA00022574"/>
    </source>
</evidence>
<dbReference type="PANTHER" id="PTHR15271:SF4">
    <property type="entry name" value="CHROMATIN ASSEMBLY FACTOR 1 SUBUNIT B"/>
    <property type="match status" value="1"/>
</dbReference>
<evidence type="ECO:0000256" key="2">
    <source>
        <dbReference type="ARBA" id="ARBA00007306"/>
    </source>
</evidence>
<dbReference type="Gene3D" id="2.130.10.10">
    <property type="entry name" value="YVTN repeat-like/Quinoprotein amine dehydrogenase"/>
    <property type="match status" value="3"/>
</dbReference>
<keyword evidence="5" id="KW-0227">DNA damage</keyword>
<dbReference type="GO" id="GO:0006281">
    <property type="term" value="P:DNA repair"/>
    <property type="evidence" value="ECO:0007669"/>
    <property type="project" value="UniProtKB-KW"/>
</dbReference>
<dbReference type="InterPro" id="IPR015943">
    <property type="entry name" value="WD40/YVTN_repeat-like_dom_sf"/>
</dbReference>
<feature type="domain" description="CAF1B/HIR1 beta-propeller" evidence="10">
    <location>
        <begin position="1"/>
        <end position="363"/>
    </location>
</feature>
<dbReference type="AlphaFoldDB" id="A0AAW1PJL2"/>
<keyword evidence="3 9" id="KW-0853">WD repeat</keyword>
<feature type="repeat" description="WD" evidence="9">
    <location>
        <begin position="110"/>
        <end position="151"/>
    </location>
</feature>
<evidence type="ECO:0000256" key="7">
    <source>
        <dbReference type="ARBA" id="ARBA00023204"/>
    </source>
</evidence>
<dbReference type="GO" id="GO:0006334">
    <property type="term" value="P:nucleosome assembly"/>
    <property type="evidence" value="ECO:0007669"/>
    <property type="project" value="TreeGrafter"/>
</dbReference>
<keyword evidence="7" id="KW-0234">DNA repair</keyword>
<evidence type="ECO:0000256" key="1">
    <source>
        <dbReference type="ARBA" id="ARBA00004123"/>
    </source>
</evidence>
<evidence type="ECO:0000256" key="9">
    <source>
        <dbReference type="PROSITE-ProRule" id="PRU00221"/>
    </source>
</evidence>
<evidence type="ECO:0000313" key="12">
    <source>
        <dbReference type="Proteomes" id="UP001465755"/>
    </source>
</evidence>
<dbReference type="PANTHER" id="PTHR15271">
    <property type="entry name" value="CHROMATIN ASSEMBLY FACTOR 1 SUBUNIT B"/>
    <property type="match status" value="1"/>
</dbReference>
<dbReference type="PROSITE" id="PS50294">
    <property type="entry name" value="WD_REPEATS_REGION"/>
    <property type="match status" value="3"/>
</dbReference>
<comment type="similarity">
    <text evidence="2">Belongs to the WD repeat HIR1 family.</text>
</comment>
<reference evidence="11 12" key="1">
    <citation type="journal article" date="2024" name="Nat. Commun.">
        <title>Phylogenomics reveals the evolutionary origins of lichenization in chlorophyte algae.</title>
        <authorList>
            <person name="Puginier C."/>
            <person name="Libourel C."/>
            <person name="Otte J."/>
            <person name="Skaloud P."/>
            <person name="Haon M."/>
            <person name="Grisel S."/>
            <person name="Petersen M."/>
            <person name="Berrin J.G."/>
            <person name="Delaux P.M."/>
            <person name="Dal Grande F."/>
            <person name="Keller J."/>
        </authorList>
    </citation>
    <scope>NUCLEOTIDE SEQUENCE [LARGE SCALE GENOMIC DNA]</scope>
    <source>
        <strain evidence="11 12">SAG 2036</strain>
    </source>
</reference>
<feature type="repeat" description="WD" evidence="9">
    <location>
        <begin position="23"/>
        <end position="41"/>
    </location>
</feature>
<accession>A0AAW1PJL2</accession>
<comment type="caution">
    <text evidence="11">The sequence shown here is derived from an EMBL/GenBank/DDBJ whole genome shotgun (WGS) entry which is preliminary data.</text>
</comment>
<dbReference type="EMBL" id="JALJOQ010000016">
    <property type="protein sequence ID" value="KAK9809784.1"/>
    <property type="molecule type" value="Genomic_DNA"/>
</dbReference>
<feature type="repeat" description="WD" evidence="9">
    <location>
        <begin position="152"/>
        <end position="183"/>
    </location>
</feature>
<evidence type="ECO:0000259" key="10">
    <source>
        <dbReference type="Pfam" id="PF24105"/>
    </source>
</evidence>
<comment type="subcellular location">
    <subcellularLocation>
        <location evidence="1">Nucleus</location>
    </subcellularLocation>
</comment>
<keyword evidence="6" id="KW-0156">Chromatin regulator</keyword>
<evidence type="ECO:0000256" key="8">
    <source>
        <dbReference type="ARBA" id="ARBA00023242"/>
    </source>
</evidence>
<dbReference type="SUPFAM" id="SSF50978">
    <property type="entry name" value="WD40 repeat-like"/>
    <property type="match status" value="1"/>
</dbReference>
<sequence>MRARVLAVNWHDQQPVYSLDFLDGQTLVTAGGDKEVRIWQVTQLPSGLPEIKYLDTLTSHAKAVNCVRFSPSGGLLACGGDGGELSIWKLEQPAAQDSQTGLQWRRGCVLRGHAEDVQDIAWAPDSSALVSASVENSCIVWDVEAGKGRVRLEGHKHFVQGVAWHPGGSSIVSLSCDRTARVWGPKSDILSSIRHAAVSWDCKPAKQFLFHDETLSSFFRRPAWAPDGSFLLMPAGIHQRSRAASPVNAALAFCDGSWTSPVFHMPAVKPVVAARFSPVLYRRRPHHSSDNAAFQQPYRMLFALATLDSVAIYDTQMVMPLAFLGSLHLDRITDLAWSTDGQLLAVSSYDGFCSIAAFAPGELGEPMPLEELPPHLQLCMAAACKARPAAAAKAEMAAAQMLPTPATPSASALPEPSPGGMH</sequence>
<dbReference type="Pfam" id="PF24105">
    <property type="entry name" value="Beta-prop_CAF1B_HIR1"/>
    <property type="match status" value="1"/>
</dbReference>
<dbReference type="PROSITE" id="PS50082">
    <property type="entry name" value="WD_REPEATS_2"/>
    <property type="match status" value="4"/>
</dbReference>
<dbReference type="InterPro" id="IPR036322">
    <property type="entry name" value="WD40_repeat_dom_sf"/>
</dbReference>
<evidence type="ECO:0000256" key="6">
    <source>
        <dbReference type="ARBA" id="ARBA00022853"/>
    </source>
</evidence>
<keyword evidence="12" id="KW-1185">Reference proteome</keyword>
<evidence type="ECO:0000256" key="5">
    <source>
        <dbReference type="ARBA" id="ARBA00022763"/>
    </source>
</evidence>
<name>A0AAW1PJL2_9CHLO</name>
<dbReference type="Proteomes" id="UP001465755">
    <property type="component" value="Unassembled WGS sequence"/>
</dbReference>
<dbReference type="InterPro" id="IPR001680">
    <property type="entry name" value="WD40_rpt"/>
</dbReference>
<dbReference type="GO" id="GO:0033186">
    <property type="term" value="C:CAF-1 complex"/>
    <property type="evidence" value="ECO:0007669"/>
    <property type="project" value="TreeGrafter"/>
</dbReference>
<keyword evidence="4" id="KW-0677">Repeat</keyword>
<dbReference type="SMART" id="SM00320">
    <property type="entry name" value="WD40"/>
    <property type="match status" value="5"/>
</dbReference>
<dbReference type="GO" id="GO:0005634">
    <property type="term" value="C:nucleus"/>
    <property type="evidence" value="ECO:0007669"/>
    <property type="project" value="UniProtKB-SubCell"/>
</dbReference>
<dbReference type="InterPro" id="IPR045145">
    <property type="entry name" value="PTHR15271"/>
</dbReference>
<evidence type="ECO:0000256" key="4">
    <source>
        <dbReference type="ARBA" id="ARBA00022737"/>
    </source>
</evidence>
<keyword evidence="8" id="KW-0539">Nucleus</keyword>
<dbReference type="InterPro" id="IPR055410">
    <property type="entry name" value="Beta-prop_CAF1B_HIR1"/>
</dbReference>
<dbReference type="GO" id="GO:0006335">
    <property type="term" value="P:DNA replication-dependent chromatin assembly"/>
    <property type="evidence" value="ECO:0007669"/>
    <property type="project" value="InterPro"/>
</dbReference>